<comment type="similarity">
    <text evidence="2 6">Belongs to the ABC-3 integral membrane protein family.</text>
</comment>
<feature type="transmembrane region" description="Helical" evidence="7">
    <location>
        <begin position="172"/>
        <end position="189"/>
    </location>
</feature>
<sequence>MIEMLSLPMMQRALMAALLSGLMAPAIGTYIVQRRLSLLGDGLGHVAVAGVGLSFLTGTAPLPLAITVCVLGAVAVELLRQQGRATGDVGLAVLFYGGLASGVMMAGLGGQGTGALSQFLFGSLTTVSSMDVQVVAVLAVLVVLFCVGLWPRLFAVSADEDFSRVLGLRVRWLNLLVVVLAAVTVTMSMRTVGLLLVSAMMVIPVATAQNLFISFRACLFGAMAFGATVAFGGTVGSYYWNTASGATIVVCAIAVFLLTWPLTALRHRRLAVLERQEQEQHDEQDHVICEEPPHSHDGYHVAIQHGDHVDYLHDGHRHAPHGDHFDEH</sequence>
<dbReference type="SUPFAM" id="SSF81345">
    <property type="entry name" value="ABC transporter involved in vitamin B12 uptake, BtuC"/>
    <property type="match status" value="1"/>
</dbReference>
<keyword evidence="9" id="KW-1185">Reference proteome</keyword>
<evidence type="ECO:0000256" key="3">
    <source>
        <dbReference type="ARBA" id="ARBA00022692"/>
    </source>
</evidence>
<reference evidence="8 9" key="1">
    <citation type="submission" date="2017-02" db="EMBL/GenBank/DDBJ databases">
        <authorList>
            <person name="Peterson S.W."/>
        </authorList>
    </citation>
    <scope>NUCLEOTIDE SEQUENCE [LARGE SCALE GENOMIC DNA]</scope>
    <source>
        <strain evidence="8 9">LSP_Lj1</strain>
    </source>
</reference>
<dbReference type="Gene3D" id="1.10.3470.10">
    <property type="entry name" value="ABC transporter involved in vitamin B12 uptake, BtuC"/>
    <property type="match status" value="1"/>
</dbReference>
<evidence type="ECO:0000256" key="1">
    <source>
        <dbReference type="ARBA" id="ARBA00004141"/>
    </source>
</evidence>
<dbReference type="InterPro" id="IPR001626">
    <property type="entry name" value="ABC_TroCD"/>
</dbReference>
<feature type="transmembrane region" description="Helical" evidence="7">
    <location>
        <begin position="132"/>
        <end position="151"/>
    </location>
</feature>
<keyword evidence="3 6" id="KW-0812">Transmembrane</keyword>
<gene>
    <name evidence="8" type="ORF">FM114_11995</name>
</gene>
<evidence type="ECO:0000313" key="8">
    <source>
        <dbReference type="EMBL" id="SJN40186.1"/>
    </source>
</evidence>
<dbReference type="Pfam" id="PF00950">
    <property type="entry name" value="ABC-3"/>
    <property type="match status" value="1"/>
</dbReference>
<dbReference type="RefSeq" id="WP_306291470.1">
    <property type="nucleotide sequence ID" value="NZ_FUKQ01000044.1"/>
</dbReference>
<dbReference type="GO" id="GO:0043190">
    <property type="term" value="C:ATP-binding cassette (ABC) transporter complex"/>
    <property type="evidence" value="ECO:0007669"/>
    <property type="project" value="InterPro"/>
</dbReference>
<keyword evidence="5 7" id="KW-0472">Membrane</keyword>
<dbReference type="EMBL" id="FUKQ01000044">
    <property type="protein sequence ID" value="SJN40186.1"/>
    <property type="molecule type" value="Genomic_DNA"/>
</dbReference>
<dbReference type="GO" id="GO:0010043">
    <property type="term" value="P:response to zinc ion"/>
    <property type="evidence" value="ECO:0007669"/>
    <property type="project" value="TreeGrafter"/>
</dbReference>
<evidence type="ECO:0000256" key="5">
    <source>
        <dbReference type="ARBA" id="ARBA00023136"/>
    </source>
</evidence>
<keyword evidence="4 7" id="KW-1133">Transmembrane helix</keyword>
<dbReference type="PANTHER" id="PTHR30477:SF0">
    <property type="entry name" value="METAL TRANSPORT SYSTEM MEMBRANE PROTEIN TM_0125-RELATED"/>
    <property type="match status" value="1"/>
</dbReference>
<dbReference type="InterPro" id="IPR037294">
    <property type="entry name" value="ABC_BtuC-like"/>
</dbReference>
<dbReference type="GO" id="GO:0055085">
    <property type="term" value="P:transmembrane transport"/>
    <property type="evidence" value="ECO:0007669"/>
    <property type="project" value="InterPro"/>
</dbReference>
<dbReference type="STRING" id="1255658.FM114_11995"/>
<feature type="transmembrane region" description="Helical" evidence="7">
    <location>
        <begin position="91"/>
        <end position="112"/>
    </location>
</feature>
<dbReference type="AlphaFoldDB" id="A0A1R4K7C4"/>
<protein>
    <submittedName>
        <fullName evidence="8">Zinc ABC transporter, inner membrane permease protein ZnuB</fullName>
    </submittedName>
</protein>
<accession>A0A1R4K7C4</accession>
<proteinExistence type="inferred from homology"/>
<evidence type="ECO:0000256" key="7">
    <source>
        <dbReference type="SAM" id="Phobius"/>
    </source>
</evidence>
<name>A0A1R4K7C4_9ACTN</name>
<evidence type="ECO:0000256" key="4">
    <source>
        <dbReference type="ARBA" id="ARBA00022989"/>
    </source>
</evidence>
<feature type="transmembrane region" description="Helical" evidence="7">
    <location>
        <begin position="246"/>
        <end position="265"/>
    </location>
</feature>
<evidence type="ECO:0000256" key="2">
    <source>
        <dbReference type="ARBA" id="ARBA00008034"/>
    </source>
</evidence>
<keyword evidence="6" id="KW-0813">Transport</keyword>
<evidence type="ECO:0000313" key="9">
    <source>
        <dbReference type="Proteomes" id="UP000188342"/>
    </source>
</evidence>
<dbReference type="Proteomes" id="UP000188342">
    <property type="component" value="Unassembled WGS sequence"/>
</dbReference>
<feature type="transmembrane region" description="Helical" evidence="7">
    <location>
        <begin position="52"/>
        <end position="79"/>
    </location>
</feature>
<evidence type="ECO:0000256" key="6">
    <source>
        <dbReference type="RuleBase" id="RU003943"/>
    </source>
</evidence>
<dbReference type="PANTHER" id="PTHR30477">
    <property type="entry name" value="ABC-TRANSPORTER METAL-BINDING PROTEIN"/>
    <property type="match status" value="1"/>
</dbReference>
<comment type="subcellular location">
    <subcellularLocation>
        <location evidence="6">Cell membrane</location>
        <topology evidence="6">Multi-pass membrane protein</topology>
    </subcellularLocation>
    <subcellularLocation>
        <location evidence="1">Membrane</location>
        <topology evidence="1">Multi-pass membrane protein</topology>
    </subcellularLocation>
</comment>
<organism evidence="8 9">
    <name type="scientific">Luteococcus japonicus LSP_Lj1</name>
    <dbReference type="NCBI Taxonomy" id="1255658"/>
    <lineage>
        <taxon>Bacteria</taxon>
        <taxon>Bacillati</taxon>
        <taxon>Actinomycetota</taxon>
        <taxon>Actinomycetes</taxon>
        <taxon>Propionibacteriales</taxon>
        <taxon>Propionibacteriaceae</taxon>
        <taxon>Luteococcus</taxon>
    </lineage>
</organism>
<feature type="transmembrane region" description="Helical" evidence="7">
    <location>
        <begin position="220"/>
        <end position="240"/>
    </location>
</feature>